<dbReference type="GO" id="GO:0008033">
    <property type="term" value="P:tRNA processing"/>
    <property type="evidence" value="ECO:0007669"/>
    <property type="project" value="UniProtKB-KW"/>
</dbReference>
<comment type="similarity">
    <text evidence="2">Belongs to the cytidine and deoxycytidylate deaminase family. ADAT3 subfamily.</text>
</comment>
<name>A0A4Q9L7M5_9MICR</name>
<dbReference type="AlphaFoldDB" id="A0A4Q9L7M5"/>
<dbReference type="VEuPathDB" id="MicrosporidiaDB:CWI36_0889p0010"/>
<accession>A0A4Q9L7M5</accession>
<keyword evidence="1" id="KW-0819">tRNA processing</keyword>
<comment type="caution">
    <text evidence="3">The sequence shown here is derived from an EMBL/GenBank/DDBJ whole genome shotgun (WGS) entry which is preliminary data.</text>
</comment>
<dbReference type="GO" id="GO:0005737">
    <property type="term" value="C:cytoplasm"/>
    <property type="evidence" value="ECO:0007669"/>
    <property type="project" value="TreeGrafter"/>
</dbReference>
<keyword evidence="4" id="KW-1185">Reference proteome</keyword>
<organism evidence="3 4">
    <name type="scientific">Hamiltosporidium magnivora</name>
    <dbReference type="NCBI Taxonomy" id="148818"/>
    <lineage>
        <taxon>Eukaryota</taxon>
        <taxon>Fungi</taxon>
        <taxon>Fungi incertae sedis</taxon>
        <taxon>Microsporidia</taxon>
        <taxon>Dubosqiidae</taxon>
        <taxon>Hamiltosporidium</taxon>
    </lineage>
</organism>
<dbReference type="GO" id="GO:0052717">
    <property type="term" value="F:tRNA-specific adenosine-34 deaminase activity"/>
    <property type="evidence" value="ECO:0007669"/>
    <property type="project" value="TreeGrafter"/>
</dbReference>
<dbReference type="Gene3D" id="3.40.140.10">
    <property type="entry name" value="Cytidine Deaminase, domain 2"/>
    <property type="match status" value="1"/>
</dbReference>
<dbReference type="GO" id="GO:0005634">
    <property type="term" value="C:nucleus"/>
    <property type="evidence" value="ECO:0007669"/>
    <property type="project" value="TreeGrafter"/>
</dbReference>
<reference evidence="3 4" key="1">
    <citation type="submission" date="2017-12" db="EMBL/GenBank/DDBJ databases">
        <authorList>
            <person name="Pombert J.-F."/>
            <person name="Haag K.L."/>
            <person name="Ebert D."/>
        </authorList>
    </citation>
    <scope>NUCLEOTIDE SEQUENCE [LARGE SCALE GENOMIC DNA]</scope>
    <source>
        <strain evidence="3">BE-OM-2</strain>
    </source>
</reference>
<proteinExistence type="inferred from homology"/>
<dbReference type="EMBL" id="PITI01000889">
    <property type="protein sequence ID" value="TBU03648.1"/>
    <property type="molecule type" value="Genomic_DNA"/>
</dbReference>
<dbReference type="STRING" id="148818.A0A4Q9L7M5"/>
<dbReference type="InterPro" id="IPR016193">
    <property type="entry name" value="Cytidine_deaminase-like"/>
</dbReference>
<evidence type="ECO:0000256" key="2">
    <source>
        <dbReference type="ARBA" id="ARBA00038160"/>
    </source>
</evidence>
<gene>
    <name evidence="3" type="ORF">CWI36_0889p0010</name>
</gene>
<dbReference type="Proteomes" id="UP000291404">
    <property type="component" value="Unassembled WGS sequence"/>
</dbReference>
<dbReference type="PANTHER" id="PTHR11079">
    <property type="entry name" value="CYTOSINE DEAMINASE FAMILY MEMBER"/>
    <property type="match status" value="1"/>
</dbReference>
<dbReference type="SUPFAM" id="SSF53927">
    <property type="entry name" value="Cytidine deaminase-like"/>
    <property type="match status" value="1"/>
</dbReference>
<evidence type="ECO:0000256" key="1">
    <source>
        <dbReference type="ARBA" id="ARBA00022694"/>
    </source>
</evidence>
<dbReference type="PANTHER" id="PTHR11079:SF156">
    <property type="entry name" value="INACTIVE TRNA-SPECIFIC ADENOSINE DEAMINASE-LIKE PROTEIN 3-RELATED"/>
    <property type="match status" value="1"/>
</dbReference>
<dbReference type="VEuPathDB" id="MicrosporidiaDB:CWI39_0106p0020"/>
<protein>
    <submittedName>
        <fullName evidence="3">Uncharacterized protein</fullName>
    </submittedName>
</protein>
<evidence type="ECO:0000313" key="4">
    <source>
        <dbReference type="Proteomes" id="UP000291404"/>
    </source>
</evidence>
<evidence type="ECO:0000313" key="3">
    <source>
        <dbReference type="EMBL" id="TBU03648.1"/>
    </source>
</evidence>
<sequence>MSVVKRLVTVEEEKQIETIKAIACEVNKEELSTFLQKISATYKIPKYLKRVKNNIVLVSLETTLNISFLPNTLVVDVPSTQPITREQYDQCKKIWPCNFYPKKIEKLELPNTLILSVFQNIYKINNFIDLNEINNSIDLNEINDSKDLNDILDITDYKNISFIKNNVQIDNNISEEQFFYQFFTNVNKKKENILFCCGTACIIDTSNKKVIEISKDTSHILEHAIFKCIEKVSKNKETYLCTGYDAFCVFEPCISCGMALVHARIQRLFSIFPNKHSGIFSVHRLNQNPNINHRFEVYFLKEKYKKNI</sequence>